<feature type="region of interest" description="Disordered" evidence="1">
    <location>
        <begin position="326"/>
        <end position="345"/>
    </location>
</feature>
<dbReference type="eggNOG" id="KOG0777">
    <property type="taxonomic scope" value="Eukaryota"/>
</dbReference>
<proteinExistence type="predicted"/>
<feature type="region of interest" description="Disordered" evidence="1">
    <location>
        <begin position="222"/>
        <end position="307"/>
    </location>
</feature>
<evidence type="ECO:0000313" key="3">
    <source>
        <dbReference type="Proteomes" id="UP000007129"/>
    </source>
</evidence>
<protein>
    <submittedName>
        <fullName evidence="2">ANTAR domain-containing protein</fullName>
    </submittedName>
</protein>
<dbReference type="SUPFAM" id="SSF48576">
    <property type="entry name" value="Terpenoid synthases"/>
    <property type="match status" value="1"/>
</dbReference>
<dbReference type="Pfam" id="PF19086">
    <property type="entry name" value="Terpene_syn_C_2"/>
    <property type="match status" value="1"/>
</dbReference>
<dbReference type="HOGENOM" id="CLU_804287_0_0_1"/>
<dbReference type="OrthoDB" id="6921389at2759"/>
<sequence length="345" mass="38198">MNIDGELALDIMNTYSNGLALATFAPDTLQTLDEYLPVRLINSGLDVFQTMSCFGMGIKLSPQEKEELKVFLDTAMFSTTLINDFHSWPKEIKHHIETPGSERPFNAVAILMRHSGCSEEEALQKLREKQVEIQEQHLGLLRKLQSEKEIPGDHMLYILAAQYAASGSEFWSIHVPRYPSKEDLNQPEVEFVDGAFRYKTDIDRTWVVVEPNATVCKLKESAMPNGNCTTNEHASSNELASANGHTATSGRSAPTGQAGSHLPVNGHCSMNGHSLKKRKSDLRGSRNLSNGHIEMSGAPKKRIKGNHAVQESNIQCSNHVSSHFALRDSSPSYANPRSFSPHTNT</sequence>
<dbReference type="AlphaFoldDB" id="K2RCA7"/>
<dbReference type="InParanoid" id="K2RCA7"/>
<feature type="compositionally biased region" description="Polar residues" evidence="1">
    <location>
        <begin position="329"/>
        <end position="345"/>
    </location>
</feature>
<dbReference type="STRING" id="1126212.K2RCA7"/>
<comment type="caution">
    <text evidence="2">The sequence shown here is derived from an EMBL/GenBank/DDBJ whole genome shotgun (WGS) entry which is preliminary data.</text>
</comment>
<dbReference type="VEuPathDB" id="FungiDB:MPH_10676"/>
<reference evidence="2 3" key="1">
    <citation type="journal article" date="2012" name="BMC Genomics">
        <title>Tools to kill: Genome of one of the most destructive plant pathogenic fungi Macrophomina phaseolina.</title>
        <authorList>
            <person name="Islam M.S."/>
            <person name="Haque M.S."/>
            <person name="Islam M.M."/>
            <person name="Emdad E.M."/>
            <person name="Halim A."/>
            <person name="Hossen Q.M.M."/>
            <person name="Hossain M.Z."/>
            <person name="Ahmed B."/>
            <person name="Rahim S."/>
            <person name="Rahman M.S."/>
            <person name="Alam M.M."/>
            <person name="Hou S."/>
            <person name="Wan X."/>
            <person name="Saito J.A."/>
            <person name="Alam M."/>
        </authorList>
    </citation>
    <scope>NUCLEOTIDE SEQUENCE [LARGE SCALE GENOMIC DNA]</scope>
    <source>
        <strain evidence="2 3">MS6</strain>
    </source>
</reference>
<dbReference type="Proteomes" id="UP000007129">
    <property type="component" value="Unassembled WGS sequence"/>
</dbReference>
<dbReference type="Gene3D" id="1.10.600.10">
    <property type="entry name" value="Farnesyl Diphosphate Synthase"/>
    <property type="match status" value="1"/>
</dbReference>
<dbReference type="InterPro" id="IPR008949">
    <property type="entry name" value="Isoprenoid_synthase_dom_sf"/>
</dbReference>
<evidence type="ECO:0000256" key="1">
    <source>
        <dbReference type="SAM" id="MobiDB-lite"/>
    </source>
</evidence>
<name>K2RCA7_MACPH</name>
<accession>K2RCA7</accession>
<evidence type="ECO:0000313" key="2">
    <source>
        <dbReference type="EMBL" id="EKG12193.1"/>
    </source>
</evidence>
<feature type="compositionally biased region" description="Polar residues" evidence="1">
    <location>
        <begin position="224"/>
        <end position="258"/>
    </location>
</feature>
<dbReference type="EMBL" id="AHHD01000456">
    <property type="protein sequence ID" value="EKG12193.1"/>
    <property type="molecule type" value="Genomic_DNA"/>
</dbReference>
<organism evidence="2 3">
    <name type="scientific">Macrophomina phaseolina (strain MS6)</name>
    <name type="common">Charcoal rot fungus</name>
    <dbReference type="NCBI Taxonomy" id="1126212"/>
    <lineage>
        <taxon>Eukaryota</taxon>
        <taxon>Fungi</taxon>
        <taxon>Dikarya</taxon>
        <taxon>Ascomycota</taxon>
        <taxon>Pezizomycotina</taxon>
        <taxon>Dothideomycetes</taxon>
        <taxon>Dothideomycetes incertae sedis</taxon>
        <taxon>Botryosphaeriales</taxon>
        <taxon>Botryosphaeriaceae</taxon>
        <taxon>Macrophomina</taxon>
    </lineage>
</organism>
<gene>
    <name evidence="2" type="ORF">MPH_10676</name>
</gene>